<evidence type="ECO:0000256" key="1">
    <source>
        <dbReference type="SAM" id="MobiDB-lite"/>
    </source>
</evidence>
<dbReference type="EMBL" id="JAGRRH010000016">
    <property type="protein sequence ID" value="KAG7354700.1"/>
    <property type="molecule type" value="Genomic_DNA"/>
</dbReference>
<feature type="compositionally biased region" description="Polar residues" evidence="1">
    <location>
        <begin position="344"/>
        <end position="355"/>
    </location>
</feature>
<feature type="compositionally biased region" description="Basic and acidic residues" evidence="1">
    <location>
        <begin position="11"/>
        <end position="26"/>
    </location>
</feature>
<evidence type="ECO:0000313" key="3">
    <source>
        <dbReference type="Proteomes" id="UP000693970"/>
    </source>
</evidence>
<protein>
    <submittedName>
        <fullName evidence="2">Uncharacterized protein</fullName>
    </submittedName>
</protein>
<dbReference type="OrthoDB" id="193843at2759"/>
<feature type="region of interest" description="Disordered" evidence="1">
    <location>
        <begin position="1"/>
        <end position="26"/>
    </location>
</feature>
<reference evidence="2" key="2">
    <citation type="submission" date="2021-04" db="EMBL/GenBank/DDBJ databases">
        <authorList>
            <person name="Podell S."/>
        </authorList>
    </citation>
    <scope>NUCLEOTIDE SEQUENCE</scope>
    <source>
        <strain evidence="2">Hildebrandi</strain>
    </source>
</reference>
<comment type="caution">
    <text evidence="2">The sequence shown here is derived from an EMBL/GenBank/DDBJ whole genome shotgun (WGS) entry which is preliminary data.</text>
</comment>
<dbReference type="AlphaFoldDB" id="A0A9K3PNZ2"/>
<feature type="region of interest" description="Disordered" evidence="1">
    <location>
        <begin position="240"/>
        <end position="355"/>
    </location>
</feature>
<feature type="compositionally biased region" description="Polar residues" evidence="1">
    <location>
        <begin position="302"/>
        <end position="316"/>
    </location>
</feature>
<gene>
    <name evidence="2" type="ORF">IV203_004056</name>
</gene>
<feature type="compositionally biased region" description="Basic residues" evidence="1">
    <location>
        <begin position="240"/>
        <end position="251"/>
    </location>
</feature>
<proteinExistence type="predicted"/>
<keyword evidence="3" id="KW-1185">Reference proteome</keyword>
<evidence type="ECO:0000313" key="2">
    <source>
        <dbReference type="EMBL" id="KAG7354700.1"/>
    </source>
</evidence>
<dbReference type="Proteomes" id="UP000693970">
    <property type="component" value="Unassembled WGS sequence"/>
</dbReference>
<organism evidence="2 3">
    <name type="scientific">Nitzschia inconspicua</name>
    <dbReference type="NCBI Taxonomy" id="303405"/>
    <lineage>
        <taxon>Eukaryota</taxon>
        <taxon>Sar</taxon>
        <taxon>Stramenopiles</taxon>
        <taxon>Ochrophyta</taxon>
        <taxon>Bacillariophyta</taxon>
        <taxon>Bacillariophyceae</taxon>
        <taxon>Bacillariophycidae</taxon>
        <taxon>Bacillariales</taxon>
        <taxon>Bacillariaceae</taxon>
        <taxon>Nitzschia</taxon>
    </lineage>
</organism>
<feature type="compositionally biased region" description="Low complexity" evidence="1">
    <location>
        <begin position="274"/>
        <end position="292"/>
    </location>
</feature>
<accession>A0A9K3PNZ2</accession>
<reference evidence="2" key="1">
    <citation type="journal article" date="2021" name="Sci. Rep.">
        <title>Diploid genomic architecture of Nitzschia inconspicua, an elite biomass production diatom.</title>
        <authorList>
            <person name="Oliver A."/>
            <person name="Podell S."/>
            <person name="Pinowska A."/>
            <person name="Traller J.C."/>
            <person name="Smith S.R."/>
            <person name="McClure R."/>
            <person name="Beliaev A."/>
            <person name="Bohutskyi P."/>
            <person name="Hill E.A."/>
            <person name="Rabines A."/>
            <person name="Zheng H."/>
            <person name="Allen L.Z."/>
            <person name="Kuo A."/>
            <person name="Grigoriev I.V."/>
            <person name="Allen A.E."/>
            <person name="Hazlebeck D."/>
            <person name="Allen E.E."/>
        </authorList>
    </citation>
    <scope>NUCLEOTIDE SEQUENCE</scope>
    <source>
        <strain evidence="2">Hildebrandi</strain>
    </source>
</reference>
<feature type="compositionally biased region" description="Polar residues" evidence="1">
    <location>
        <begin position="1"/>
        <end position="10"/>
    </location>
</feature>
<feature type="region of interest" description="Disordered" evidence="1">
    <location>
        <begin position="40"/>
        <end position="71"/>
    </location>
</feature>
<sequence length="917" mass="104467">MPSNITTSDTYGREDESSTREVELKSVRSGLFSREDECINGGDDDEDECAHRTNRHTKHSFETETSGPALSKNHHYLHSNSISICSSSSKMDEDIQLPLEIQLALLEDTFFGWTHLTSTFIGHTLWPLFCYWMVYETTRLSLYYLYMQRRTVVESNDTVAATVGWIEIFSKALGILAGLGAFRFIRQRRRVWFRSAYGSRAYQQDRAYRRQSVHEADRTNTLGKLMARIQRKRRRRRLQKAKARYAKKHLSRVGESNPRGSGSRGLVLLSRNYSSTATTSSPSVAPTTASSAIRSEVDKQNEMQSPTTFKLVNDTPSESSSFSSNDNLLASYSDEEVTPDSKPHTSSRSTLQQPTSITEDHVAIPLINHVAYAHGGFFGAAPFLLASPQWVRILRKLLPDVYVEISRRVLFSRAPRLIHWAENNPVVAAYGVVQYMKQEQHLSERRQFDDSSLLTPSEDTAFRKTATVNHKMLPTIEWDIFLDPRLVRRVEAVLDSKEKYLRDHVNNNDDQEFVSPTEKEREGLLSNPKNKDKVLDYLNSELKKRAQELTDQLLIAHGNTTQLILEQIGYFKDVNYSRIQRTRQSLGGGMYARQWMAVFAEALRLGSKYDDEEDNLSNTRSSSMEDMAWLLNDDDGHDEDDAFSAYLDYSLDTTMSDSLQLIQRITRTQHPMSLLLDLKSRHVPKRVLRVVLETLESAGIDVVGIGSFEISEIRGVTSHCDNDEHNPQDKRKEDRAITKKRAKEILFVHSAGDLKHACHQGIVRTGDHVFFNGGSIIYESSRESMANSLCKFLFSLGFDGFDPSQIKSGYQLHPCANQHKSRKDDENDENTTLSTLRTLHDFKIHYQFSLGIYVQEFSIDEAAARLLVEHVNENPQVYDLGFAWGGVNGMTVQGIQPGRFTSTDGYWNQRHVGKVWS</sequence>
<name>A0A9K3PNZ2_9STRA</name>